<feature type="region of interest" description="Disordered" evidence="1">
    <location>
        <begin position="126"/>
        <end position="146"/>
    </location>
</feature>
<reference evidence="2" key="1">
    <citation type="submission" date="2018-11" db="EMBL/GenBank/DDBJ databases">
        <authorList>
            <person name="Alioto T."/>
            <person name="Alioto T."/>
        </authorList>
    </citation>
    <scope>NUCLEOTIDE SEQUENCE</scope>
</reference>
<organism evidence="2 3">
    <name type="scientific">Mytilus galloprovincialis</name>
    <name type="common">Mediterranean mussel</name>
    <dbReference type="NCBI Taxonomy" id="29158"/>
    <lineage>
        <taxon>Eukaryota</taxon>
        <taxon>Metazoa</taxon>
        <taxon>Spiralia</taxon>
        <taxon>Lophotrochozoa</taxon>
        <taxon>Mollusca</taxon>
        <taxon>Bivalvia</taxon>
        <taxon>Autobranchia</taxon>
        <taxon>Pteriomorphia</taxon>
        <taxon>Mytilida</taxon>
        <taxon>Mytiloidea</taxon>
        <taxon>Mytilidae</taxon>
        <taxon>Mytilinae</taxon>
        <taxon>Mytilus</taxon>
    </lineage>
</organism>
<proteinExistence type="predicted"/>
<protein>
    <submittedName>
        <fullName evidence="2">Uncharacterized protein</fullName>
    </submittedName>
</protein>
<dbReference type="Proteomes" id="UP000596742">
    <property type="component" value="Unassembled WGS sequence"/>
</dbReference>
<keyword evidence="3" id="KW-1185">Reference proteome</keyword>
<feature type="compositionally biased region" description="Basic and acidic residues" evidence="1">
    <location>
        <begin position="83"/>
        <end position="93"/>
    </location>
</feature>
<dbReference type="OrthoDB" id="6215367at2759"/>
<dbReference type="EMBL" id="UYJE01006906">
    <property type="protein sequence ID" value="VDI49987.1"/>
    <property type="molecule type" value="Genomic_DNA"/>
</dbReference>
<feature type="region of interest" description="Disordered" evidence="1">
    <location>
        <begin position="45"/>
        <end position="109"/>
    </location>
</feature>
<gene>
    <name evidence="2" type="ORF">MGAL_10B075212</name>
</gene>
<evidence type="ECO:0000313" key="2">
    <source>
        <dbReference type="EMBL" id="VDI49987.1"/>
    </source>
</evidence>
<accession>A0A8B6FHY7</accession>
<evidence type="ECO:0000256" key="1">
    <source>
        <dbReference type="SAM" id="MobiDB-lite"/>
    </source>
</evidence>
<evidence type="ECO:0000313" key="3">
    <source>
        <dbReference type="Proteomes" id="UP000596742"/>
    </source>
</evidence>
<name>A0A8B6FHY7_MYTGA</name>
<comment type="caution">
    <text evidence="2">The sequence shown here is derived from an EMBL/GenBank/DDBJ whole genome shotgun (WGS) entry which is preliminary data.</text>
</comment>
<dbReference type="AlphaFoldDB" id="A0A8B6FHY7"/>
<sequence length="245" mass="27664">MAMLINRKIVIYSLSYANEISKKSINDEASGTPLLLGKEKSYYTSLERGRGPSPVSKDKQKACQKRPAKTVQFADDVSLAKQSKQEKEVDRNPDVSSGGNVQPDKDSNKSVPFSAELIIKSSTPVFLQAGPSTEGTPTKTNTKQVNKPIKKITKDEKVLILRCYYELNMLKGKDDWNTLGEMVYSKREGSLSREIVHHYEQNLDLKTSLKNRIKDYILRVTKDKGENEKDPEVKTLIQLILIRQS</sequence>
<feature type="compositionally biased region" description="Polar residues" evidence="1">
    <location>
        <begin position="126"/>
        <end position="145"/>
    </location>
</feature>